<proteinExistence type="predicted"/>
<dbReference type="Pfam" id="PF12697">
    <property type="entry name" value="Abhydrolase_6"/>
    <property type="match status" value="1"/>
</dbReference>
<protein>
    <submittedName>
        <fullName evidence="3">Alpha/beta hydrolase</fullName>
    </submittedName>
</protein>
<name>A0ABU4B6H9_9NOCA</name>
<dbReference type="Gene3D" id="3.40.50.1820">
    <property type="entry name" value="alpha/beta hydrolase"/>
    <property type="match status" value="1"/>
</dbReference>
<comment type="caution">
    <text evidence="3">The sequence shown here is derived from an EMBL/GenBank/DDBJ whole genome shotgun (WGS) entry which is preliminary data.</text>
</comment>
<evidence type="ECO:0000313" key="3">
    <source>
        <dbReference type="EMBL" id="MDV6259800.1"/>
    </source>
</evidence>
<dbReference type="InterPro" id="IPR000073">
    <property type="entry name" value="AB_hydrolase_1"/>
</dbReference>
<dbReference type="PANTHER" id="PTHR43798">
    <property type="entry name" value="MONOACYLGLYCEROL LIPASE"/>
    <property type="match status" value="1"/>
</dbReference>
<gene>
    <name evidence="3" type="ORF">R3P96_00445</name>
</gene>
<dbReference type="PANTHER" id="PTHR43798:SF31">
    <property type="entry name" value="AB HYDROLASE SUPERFAMILY PROTEIN YCLE"/>
    <property type="match status" value="1"/>
</dbReference>
<dbReference type="InterPro" id="IPR029058">
    <property type="entry name" value="AB_hydrolase_fold"/>
</dbReference>
<sequence length="245" mass="26691">MLLIHGIGHRRQMWDPVVARLNGDFDTVSVDLPGFGNSPPLPEGDTPTPHRLADHLETVLDELGWSTAHLVGNSLGAWVSLELARRGRASSVCALMPAGLWRSTGGVGHQRRKALFAMWTNGTRLPMAGSLIRNAAVRTPVLFGLFGRPWRIPAADAVGDAENLRTCDFARTMSALDGTRFEGGAEISVPVTVLFGGRDPLIRVRETDLGLLPDSTKVLFERHLGHVPTWDDPDLVSRIVRESTP</sequence>
<dbReference type="Proteomes" id="UP001185755">
    <property type="component" value="Unassembled WGS sequence"/>
</dbReference>
<dbReference type="GO" id="GO:0016787">
    <property type="term" value="F:hydrolase activity"/>
    <property type="evidence" value="ECO:0007669"/>
    <property type="project" value="UniProtKB-KW"/>
</dbReference>
<evidence type="ECO:0000259" key="2">
    <source>
        <dbReference type="Pfam" id="PF12697"/>
    </source>
</evidence>
<keyword evidence="4" id="KW-1185">Reference proteome</keyword>
<organism evidence="3 4">
    <name type="scientific">Rhodococcoides yunnanense</name>
    <dbReference type="NCBI Taxonomy" id="278209"/>
    <lineage>
        <taxon>Bacteria</taxon>
        <taxon>Bacillati</taxon>
        <taxon>Actinomycetota</taxon>
        <taxon>Actinomycetes</taxon>
        <taxon>Mycobacteriales</taxon>
        <taxon>Nocardiaceae</taxon>
        <taxon>Rhodococcoides</taxon>
    </lineage>
</organism>
<evidence type="ECO:0000313" key="4">
    <source>
        <dbReference type="Proteomes" id="UP001185755"/>
    </source>
</evidence>
<reference evidence="3 4" key="1">
    <citation type="submission" date="2023-10" db="EMBL/GenBank/DDBJ databases">
        <title>Development of a sustainable strategy for remediation of hydrocarbon-contaminated territories based on the waste exchange concept.</title>
        <authorList>
            <person name="Krivoruchko A."/>
        </authorList>
    </citation>
    <scope>NUCLEOTIDE SEQUENCE [LARGE SCALE GENOMIC DNA]</scope>
    <source>
        <strain evidence="3 4">IEGM 1323</strain>
    </source>
</reference>
<dbReference type="PRINTS" id="PR00111">
    <property type="entry name" value="ABHYDROLASE"/>
</dbReference>
<accession>A0ABU4B6H9</accession>
<dbReference type="InterPro" id="IPR050266">
    <property type="entry name" value="AB_hydrolase_sf"/>
</dbReference>
<dbReference type="RefSeq" id="WP_317562703.1">
    <property type="nucleotide sequence ID" value="NZ_JAWLJX010000001.1"/>
</dbReference>
<feature type="domain" description="AB hydrolase-1" evidence="2">
    <location>
        <begin position="2"/>
        <end position="237"/>
    </location>
</feature>
<keyword evidence="1 3" id="KW-0378">Hydrolase</keyword>
<dbReference type="EMBL" id="JAWLJX010000001">
    <property type="protein sequence ID" value="MDV6259800.1"/>
    <property type="molecule type" value="Genomic_DNA"/>
</dbReference>
<dbReference type="SUPFAM" id="SSF53474">
    <property type="entry name" value="alpha/beta-Hydrolases"/>
    <property type="match status" value="1"/>
</dbReference>
<evidence type="ECO:0000256" key="1">
    <source>
        <dbReference type="ARBA" id="ARBA00022801"/>
    </source>
</evidence>